<organism evidence="3 4">
    <name type="scientific">Nothophoma quercina</name>
    <dbReference type="NCBI Taxonomy" id="749835"/>
    <lineage>
        <taxon>Eukaryota</taxon>
        <taxon>Fungi</taxon>
        <taxon>Dikarya</taxon>
        <taxon>Ascomycota</taxon>
        <taxon>Pezizomycotina</taxon>
        <taxon>Dothideomycetes</taxon>
        <taxon>Pleosporomycetidae</taxon>
        <taxon>Pleosporales</taxon>
        <taxon>Pleosporineae</taxon>
        <taxon>Didymellaceae</taxon>
        <taxon>Nothophoma</taxon>
    </lineage>
</organism>
<comment type="caution">
    <text evidence="3">The sequence shown here is derived from an EMBL/GenBank/DDBJ whole genome shotgun (WGS) entry which is preliminary data.</text>
</comment>
<feature type="region of interest" description="Disordered" evidence="1">
    <location>
        <begin position="229"/>
        <end position="330"/>
    </location>
</feature>
<dbReference type="InterPro" id="IPR013216">
    <property type="entry name" value="Methyltransf_11"/>
</dbReference>
<feature type="compositionally biased region" description="Polar residues" evidence="1">
    <location>
        <begin position="133"/>
        <end position="144"/>
    </location>
</feature>
<sequence>MFPTFDVPPQHAETVGARKHRKAKEEEATRRSSTATSQSSGSNRSVRAESRASDKKSGGFGWFGKSKGVQEIPKVPTLKSKTSEPSPPPLPPPAPAPAPAPVAVPPPQETPSPIVSSPTSELAPQVQERRPSQRSNPDLQYQHQQRFHVPAPLQSLPPPPTSALPQLPSPGPSSRGTCMNPLPGLILQLAICKRYDQRRIPQQPFIAIDTGRPLHDADRIKSTYSTLSHNSYSTTTTSSARTGYSNQSIFSQPSRRHDDVLSEDSIYGDYHSPISKTPSPITPPTFVDNRRPPPSRQNAEPAYGSNIQMEPVEPRTGSRMSDGPTKAAQGPFARALGKMESAGARIVSARLSEEWEGLDDDDESLQEVLFEKRLWALTAYQRLTQNKQLQSPAHDVLANSRPAEQRRVLHLHGNLADGWVLATRYPAATVYTLSSANTSNLPTAHPAPLNHHSLFSPSISSAMPFPDNYFDVVVSRFVSTSLRNDEWARSFFDCMRVLKPGGSIEILSVDAHMNGEGPQLQNWVDEHVTCRLEAHNISMVPSESVLDTMEIVGLENIRRARVALPAYLGSPKAVARSAPSSNGLPTPSPQDVVDASRMMAYLGRHFYQDLYGKFVRLNQGEEWFWSRKDIRDECEKFQTKMVLTIACAQKPGAAVSNDSYLNI</sequence>
<accession>A0ABR3QV98</accession>
<feature type="compositionally biased region" description="Low complexity" evidence="1">
    <location>
        <begin position="229"/>
        <end position="245"/>
    </location>
</feature>
<dbReference type="Gene3D" id="3.40.50.150">
    <property type="entry name" value="Vaccinia Virus protein VP39"/>
    <property type="match status" value="1"/>
</dbReference>
<dbReference type="SUPFAM" id="SSF53335">
    <property type="entry name" value="S-adenosyl-L-methionine-dependent methyltransferases"/>
    <property type="match status" value="1"/>
</dbReference>
<feature type="domain" description="Methyltransferase type 11" evidence="2">
    <location>
        <begin position="462"/>
        <end position="504"/>
    </location>
</feature>
<evidence type="ECO:0000313" key="4">
    <source>
        <dbReference type="Proteomes" id="UP001521222"/>
    </source>
</evidence>
<dbReference type="InterPro" id="IPR029063">
    <property type="entry name" value="SAM-dependent_MTases_sf"/>
</dbReference>
<feature type="compositionally biased region" description="Pro residues" evidence="1">
    <location>
        <begin position="155"/>
        <end position="171"/>
    </location>
</feature>
<dbReference type="Pfam" id="PF08241">
    <property type="entry name" value="Methyltransf_11"/>
    <property type="match status" value="1"/>
</dbReference>
<keyword evidence="4" id="KW-1185">Reference proteome</keyword>
<gene>
    <name evidence="3" type="ORF">SLS59_008049</name>
</gene>
<dbReference type="EMBL" id="JAKIXB020000030">
    <property type="protein sequence ID" value="KAL1596060.1"/>
    <property type="molecule type" value="Genomic_DNA"/>
</dbReference>
<feature type="compositionally biased region" description="Basic and acidic residues" evidence="1">
    <location>
        <begin position="46"/>
        <end position="57"/>
    </location>
</feature>
<evidence type="ECO:0000256" key="1">
    <source>
        <dbReference type="SAM" id="MobiDB-lite"/>
    </source>
</evidence>
<protein>
    <recommendedName>
        <fullName evidence="2">Methyltransferase type 11 domain-containing protein</fullName>
    </recommendedName>
</protein>
<evidence type="ECO:0000259" key="2">
    <source>
        <dbReference type="Pfam" id="PF08241"/>
    </source>
</evidence>
<name>A0ABR3QV98_9PLEO</name>
<feature type="compositionally biased region" description="Pro residues" evidence="1">
    <location>
        <begin position="85"/>
        <end position="110"/>
    </location>
</feature>
<dbReference type="Proteomes" id="UP001521222">
    <property type="component" value="Unassembled WGS sequence"/>
</dbReference>
<reference evidence="3 4" key="1">
    <citation type="submission" date="2024-02" db="EMBL/GenBank/DDBJ databases">
        <title>De novo assembly and annotation of 12 fungi associated with fruit tree decline syndrome in Ontario, Canada.</title>
        <authorList>
            <person name="Sulman M."/>
            <person name="Ellouze W."/>
            <person name="Ilyukhin E."/>
        </authorList>
    </citation>
    <scope>NUCLEOTIDE SEQUENCE [LARGE SCALE GENOMIC DNA]</scope>
    <source>
        <strain evidence="3 4">M97-236</strain>
    </source>
</reference>
<evidence type="ECO:0000313" key="3">
    <source>
        <dbReference type="EMBL" id="KAL1596060.1"/>
    </source>
</evidence>
<feature type="region of interest" description="Disordered" evidence="1">
    <location>
        <begin position="1"/>
        <end position="178"/>
    </location>
</feature>
<feature type="compositionally biased region" description="Low complexity" evidence="1">
    <location>
        <begin position="31"/>
        <end position="45"/>
    </location>
</feature>
<proteinExistence type="predicted"/>